<feature type="compositionally biased region" description="Low complexity" evidence="6">
    <location>
        <begin position="800"/>
        <end position="828"/>
    </location>
</feature>
<keyword evidence="10" id="KW-1185">Reference proteome</keyword>
<dbReference type="SMART" id="SM00220">
    <property type="entry name" value="S_TKc"/>
    <property type="match status" value="1"/>
</dbReference>
<evidence type="ECO:0000256" key="2">
    <source>
        <dbReference type="ARBA" id="ARBA00022741"/>
    </source>
</evidence>
<dbReference type="InterPro" id="IPR008271">
    <property type="entry name" value="Ser/Thr_kinase_AS"/>
</dbReference>
<dbReference type="InterPro" id="IPR051681">
    <property type="entry name" value="Ser/Thr_Kinases-Pseudokinases"/>
</dbReference>
<dbReference type="EMBL" id="JALJOR010000009">
    <property type="protein sequence ID" value="KAK9811452.1"/>
    <property type="molecule type" value="Genomic_DNA"/>
</dbReference>
<accession>A0AAW1PU25</accession>
<feature type="region of interest" description="Disordered" evidence="6">
    <location>
        <begin position="1"/>
        <end position="28"/>
    </location>
</feature>
<feature type="compositionally biased region" description="Low complexity" evidence="6">
    <location>
        <begin position="9"/>
        <end position="19"/>
    </location>
</feature>
<dbReference type="PROSITE" id="PS00108">
    <property type="entry name" value="PROTEIN_KINASE_ST"/>
    <property type="match status" value="1"/>
</dbReference>
<evidence type="ECO:0000313" key="10">
    <source>
        <dbReference type="Proteomes" id="UP001489004"/>
    </source>
</evidence>
<evidence type="ECO:0000256" key="3">
    <source>
        <dbReference type="ARBA" id="ARBA00022777"/>
    </source>
</evidence>
<feature type="transmembrane region" description="Helical" evidence="7">
    <location>
        <begin position="383"/>
        <end position="406"/>
    </location>
</feature>
<evidence type="ECO:0000256" key="7">
    <source>
        <dbReference type="SAM" id="Phobius"/>
    </source>
</evidence>
<keyword evidence="7" id="KW-0812">Transmembrane</keyword>
<dbReference type="PROSITE" id="PS50011">
    <property type="entry name" value="PROTEIN_KINASE_DOM"/>
    <property type="match status" value="1"/>
</dbReference>
<evidence type="ECO:0000313" key="9">
    <source>
        <dbReference type="EMBL" id="KAK9811452.1"/>
    </source>
</evidence>
<dbReference type="PROSITE" id="PS00107">
    <property type="entry name" value="PROTEIN_KINASE_ATP"/>
    <property type="match status" value="1"/>
</dbReference>
<evidence type="ECO:0000256" key="6">
    <source>
        <dbReference type="SAM" id="MobiDB-lite"/>
    </source>
</evidence>
<feature type="compositionally biased region" description="Basic and acidic residues" evidence="6">
    <location>
        <begin position="924"/>
        <end position="937"/>
    </location>
</feature>
<organism evidence="9 10">
    <name type="scientific">[Myrmecia] bisecta</name>
    <dbReference type="NCBI Taxonomy" id="41462"/>
    <lineage>
        <taxon>Eukaryota</taxon>
        <taxon>Viridiplantae</taxon>
        <taxon>Chlorophyta</taxon>
        <taxon>core chlorophytes</taxon>
        <taxon>Trebouxiophyceae</taxon>
        <taxon>Trebouxiales</taxon>
        <taxon>Trebouxiaceae</taxon>
        <taxon>Myrmecia</taxon>
    </lineage>
</organism>
<dbReference type="PANTHER" id="PTHR44329:SF298">
    <property type="entry name" value="MIXED LINEAGE KINASE DOMAIN-LIKE PROTEIN"/>
    <property type="match status" value="1"/>
</dbReference>
<dbReference type="SUPFAM" id="SSF56112">
    <property type="entry name" value="Protein kinase-like (PK-like)"/>
    <property type="match status" value="1"/>
</dbReference>
<dbReference type="GO" id="GO:0005524">
    <property type="term" value="F:ATP binding"/>
    <property type="evidence" value="ECO:0007669"/>
    <property type="project" value="UniProtKB-UniRule"/>
</dbReference>
<sequence length="1016" mass="107582">MRRDYPPTVSVASHLVSSPPAAPAPDNQQAGTIIAPYVTPGDFAGYPDGLMPLTVAKYRVFGSNVLPVTKNLTDSIGGTFAALYGVPNLVINVTELVPSPSAPVHSASSSSPAAAAPAPLRRRLLQSALAPSNPANQTIFAADATPAGAFPAFDDYTSVDVSVAAQIQANSSWPKIGSIEGTYHQFLEQAMQQQGYTVKVISWELNVTREASQILARLPISEVASYLVTLRLDGPQVLPFNVRKQTLTAAVLTGLLLNTAGAAFMRVQDVVEDYRPAAPARPEVVAANVTFVVSNKDVTGSATSIQTALQFAFTNFLFGSAMVTAGLPVTGRVLSITPFPGESVTDQIKAYTGITAFGPQSPPPQPPSSPAGPGSGSGSGVSAAAVAGIVVAVVVALVALLGLFVARRRRSRRRQTLGQKRGEEAYRAAPGEEARPAKVRLALAPGQGLTEFQAAAILQGVMDLSGKLDGDSDKALMLKPAGSGLARLLSADTPLTGHHAADYVHGWDIDSSDIQICKRPDGSDWVLGKGSFGMVFRGLRGGVQDVAVKMLTRVDDEQLAQFRKEISILKSLSFDRNIVQFYGACLQEGRPMLVLEYMEGGDVRQAISADKRGKLRWNNKGQLIALDVARGLHFLHSNKVMHSDLKTKNILLTRDLTCAKIGDVGLARILSSAYFTNACLGGTFAYAAPELLLNHKCSEKVDIYSLGVIIWELVTDEVPQRGQLRRVRVPEECPASIAKLIDDCLEIDPEMRPSAKELFYRIRDAYKESGACSSPRSVGSLASNLSRELRSDDFGGEEGSSATIGSSGKLSSSQRLRQQLSRQASDRSTPAGSSEAFSLMQHGTSGTRSVESAGSFSPHASAHASLRDLDLVAKPPWSSLDLPTAAGTGAANHGETASKVQVSDQSTAARPLTHNPQPSDAADPVDRSQHRQPDKRCLGPLPSLPSVTEPLSEKDIAGPPPLPFGQFRGTLLDSSPSASTASDEPPGDSVEAGHAVPHTTAHHIAQRLRLAPSKSK</sequence>
<dbReference type="GO" id="GO:0097527">
    <property type="term" value="P:necroptotic signaling pathway"/>
    <property type="evidence" value="ECO:0007669"/>
    <property type="project" value="TreeGrafter"/>
</dbReference>
<evidence type="ECO:0000256" key="4">
    <source>
        <dbReference type="ARBA" id="ARBA00022840"/>
    </source>
</evidence>
<feature type="compositionally biased region" description="Polar residues" evidence="6">
    <location>
        <begin position="898"/>
        <end position="918"/>
    </location>
</feature>
<name>A0AAW1PU25_9CHLO</name>
<evidence type="ECO:0000259" key="8">
    <source>
        <dbReference type="PROSITE" id="PS50011"/>
    </source>
</evidence>
<feature type="region of interest" description="Disordered" evidence="6">
    <location>
        <begin position="355"/>
        <end position="377"/>
    </location>
</feature>
<proteinExistence type="predicted"/>
<dbReference type="AlphaFoldDB" id="A0AAW1PU25"/>
<comment type="caution">
    <text evidence="9">The sequence shown here is derived from an EMBL/GenBank/DDBJ whole genome shotgun (WGS) entry which is preliminary data.</text>
</comment>
<dbReference type="GO" id="GO:0004672">
    <property type="term" value="F:protein kinase activity"/>
    <property type="evidence" value="ECO:0007669"/>
    <property type="project" value="InterPro"/>
</dbReference>
<feature type="compositionally biased region" description="Basic and acidic residues" evidence="6">
    <location>
        <begin position="420"/>
        <end position="431"/>
    </location>
</feature>
<keyword evidence="1" id="KW-0808">Transferase</keyword>
<dbReference type="InterPro" id="IPR011009">
    <property type="entry name" value="Kinase-like_dom_sf"/>
</dbReference>
<evidence type="ECO:0000256" key="1">
    <source>
        <dbReference type="ARBA" id="ARBA00022679"/>
    </source>
</evidence>
<keyword evidence="7" id="KW-1133">Transmembrane helix</keyword>
<evidence type="ECO:0000256" key="5">
    <source>
        <dbReference type="PROSITE-ProRule" id="PRU10141"/>
    </source>
</evidence>
<dbReference type="Proteomes" id="UP001489004">
    <property type="component" value="Unassembled WGS sequence"/>
</dbReference>
<feature type="region of interest" description="Disordered" evidence="6">
    <location>
        <begin position="883"/>
        <end position="1016"/>
    </location>
</feature>
<feature type="region of interest" description="Disordered" evidence="6">
    <location>
        <begin position="412"/>
        <end position="431"/>
    </location>
</feature>
<keyword evidence="3" id="KW-0418">Kinase</keyword>
<keyword evidence="2 5" id="KW-0547">Nucleotide-binding</keyword>
<feature type="compositionally biased region" description="Pro residues" evidence="6">
    <location>
        <begin position="360"/>
        <end position="370"/>
    </location>
</feature>
<dbReference type="Gene3D" id="1.10.510.10">
    <property type="entry name" value="Transferase(Phosphotransferase) domain 1"/>
    <property type="match status" value="1"/>
</dbReference>
<feature type="compositionally biased region" description="Polar residues" evidence="6">
    <location>
        <begin position="972"/>
        <end position="982"/>
    </location>
</feature>
<feature type="binding site" evidence="5">
    <location>
        <position position="549"/>
    </location>
    <ligand>
        <name>ATP</name>
        <dbReference type="ChEBI" id="CHEBI:30616"/>
    </ligand>
</feature>
<dbReference type="Pfam" id="PF00069">
    <property type="entry name" value="Pkinase"/>
    <property type="match status" value="1"/>
</dbReference>
<feature type="region of interest" description="Disordered" evidence="6">
    <location>
        <begin position="790"/>
        <end position="834"/>
    </location>
</feature>
<reference evidence="9 10" key="1">
    <citation type="journal article" date="2024" name="Nat. Commun.">
        <title>Phylogenomics reveals the evolutionary origins of lichenization in chlorophyte algae.</title>
        <authorList>
            <person name="Puginier C."/>
            <person name="Libourel C."/>
            <person name="Otte J."/>
            <person name="Skaloud P."/>
            <person name="Haon M."/>
            <person name="Grisel S."/>
            <person name="Petersen M."/>
            <person name="Berrin J.G."/>
            <person name="Delaux P.M."/>
            <person name="Dal Grande F."/>
            <person name="Keller J."/>
        </authorList>
    </citation>
    <scope>NUCLEOTIDE SEQUENCE [LARGE SCALE GENOMIC DNA]</scope>
    <source>
        <strain evidence="9 10">SAG 2043</strain>
    </source>
</reference>
<dbReference type="InterPro" id="IPR017441">
    <property type="entry name" value="Protein_kinase_ATP_BS"/>
</dbReference>
<dbReference type="PANTHER" id="PTHR44329">
    <property type="entry name" value="SERINE/THREONINE-PROTEIN KINASE TNNI3K-RELATED"/>
    <property type="match status" value="1"/>
</dbReference>
<protein>
    <recommendedName>
        <fullName evidence="8">Protein kinase domain-containing protein</fullName>
    </recommendedName>
</protein>
<keyword evidence="4 5" id="KW-0067">ATP-binding</keyword>
<dbReference type="InterPro" id="IPR000719">
    <property type="entry name" value="Prot_kinase_dom"/>
</dbReference>
<keyword evidence="7" id="KW-0472">Membrane</keyword>
<feature type="domain" description="Protein kinase" evidence="8">
    <location>
        <begin position="521"/>
        <end position="767"/>
    </location>
</feature>
<gene>
    <name evidence="9" type="ORF">WJX72_004105</name>
</gene>